<dbReference type="EMBL" id="RZGR01000007">
    <property type="protein sequence ID" value="RUQ89474.1"/>
    <property type="molecule type" value="Genomic_DNA"/>
</dbReference>
<evidence type="ECO:0000256" key="1">
    <source>
        <dbReference type="SAM" id="Phobius"/>
    </source>
</evidence>
<protein>
    <recommendedName>
        <fullName evidence="4">DUF58 domain-containing protein</fullName>
    </recommendedName>
</protein>
<accession>A0A3S0WSE4</accession>
<dbReference type="RefSeq" id="WP_126953908.1">
    <property type="nucleotide sequence ID" value="NZ_RZGR01000007.1"/>
</dbReference>
<feature type="transmembrane region" description="Helical" evidence="1">
    <location>
        <begin position="31"/>
        <end position="54"/>
    </location>
</feature>
<comment type="caution">
    <text evidence="2">The sequence shown here is derived from an EMBL/GenBank/DDBJ whole genome shotgun (WGS) entry which is preliminary data.</text>
</comment>
<evidence type="ECO:0000313" key="2">
    <source>
        <dbReference type="EMBL" id="RUQ89474.1"/>
    </source>
</evidence>
<evidence type="ECO:0000313" key="3">
    <source>
        <dbReference type="Proteomes" id="UP000288012"/>
    </source>
</evidence>
<keyword evidence="1" id="KW-0812">Transmembrane</keyword>
<dbReference type="PANTHER" id="PTHR34351">
    <property type="entry name" value="SLR1927 PROTEIN-RELATED"/>
    <property type="match status" value="1"/>
</dbReference>
<dbReference type="PANTHER" id="PTHR34351:SF1">
    <property type="entry name" value="SLR1927 PROTEIN"/>
    <property type="match status" value="1"/>
</dbReference>
<proteinExistence type="predicted"/>
<gene>
    <name evidence="2" type="ORF">EKM59_03490</name>
</gene>
<dbReference type="AlphaFoldDB" id="A0A3S0WSE4"/>
<reference evidence="2 3" key="1">
    <citation type="submission" date="2018-12" db="EMBL/GenBank/DDBJ databases">
        <title>Legionella sp,whole genome shotgun sequence.</title>
        <authorList>
            <person name="Wu H."/>
        </authorList>
    </citation>
    <scope>NUCLEOTIDE SEQUENCE [LARGE SCALE GENOMIC DNA]</scope>
    <source>
        <strain evidence="3">km714</strain>
    </source>
</reference>
<evidence type="ECO:0008006" key="4">
    <source>
        <dbReference type="Google" id="ProtNLM"/>
    </source>
</evidence>
<feature type="transmembrane region" description="Helical" evidence="1">
    <location>
        <begin position="60"/>
        <end position="78"/>
    </location>
</feature>
<keyword evidence="3" id="KW-1185">Reference proteome</keyword>
<dbReference type="Proteomes" id="UP000288012">
    <property type="component" value="Unassembled WGS sequence"/>
</dbReference>
<keyword evidence="1" id="KW-1133">Transmembrane helix</keyword>
<keyword evidence="1" id="KW-0472">Membrane</keyword>
<organism evidence="2 3">
    <name type="scientific">Legionella septentrionalis</name>
    <dbReference type="NCBI Taxonomy" id="2498109"/>
    <lineage>
        <taxon>Bacteria</taxon>
        <taxon>Pseudomonadati</taxon>
        <taxon>Pseudomonadota</taxon>
        <taxon>Gammaproteobacteria</taxon>
        <taxon>Legionellales</taxon>
        <taxon>Legionellaceae</taxon>
        <taxon>Legionella</taxon>
    </lineage>
</organism>
<name>A0A3S0WSE4_9GAMM</name>
<sequence length="313" mass="35661">MKYPTLRRLFLPWAKKRISAKNPQQLTTRTLYILPSAFGCGYGLVVLTIAIGAINYQLNLAFLLAFLLIVLGILGMWASHQNLKGLLVQCLPINDTEQGQPATINLLVKGENAVHFSLILQFPREESHYIENIPKEGLQITLPLSTAKRGVFFLPQIKIYSYAPLGIFRVWGYLNFQMEYYVYPKPISPGYWPEKNLDFPHGSAEQLGDEDLFELKPAANPWMQAGRIAWKISARSQGWYLKTMTSTVGENWMFRMQEASSTNVEKSLQQLSYWLQTAEEQGQSYGLEIKDTCTEISQGAHHLQYCLRLLAAY</sequence>